<evidence type="ECO:0000313" key="1">
    <source>
        <dbReference type="EMBL" id="QQR34925.1"/>
    </source>
</evidence>
<organism evidence="1 2">
    <name type="scientific">Devosia oryziradicis</name>
    <dbReference type="NCBI Taxonomy" id="2801335"/>
    <lineage>
        <taxon>Bacteria</taxon>
        <taxon>Pseudomonadati</taxon>
        <taxon>Pseudomonadota</taxon>
        <taxon>Alphaproteobacteria</taxon>
        <taxon>Hyphomicrobiales</taxon>
        <taxon>Devosiaceae</taxon>
        <taxon>Devosia</taxon>
    </lineage>
</organism>
<proteinExistence type="predicted"/>
<protein>
    <submittedName>
        <fullName evidence="1">Uncharacterized protein</fullName>
    </submittedName>
</protein>
<dbReference type="RefSeq" id="WP_201653533.1">
    <property type="nucleotide sequence ID" value="NZ_CP068047.1"/>
</dbReference>
<accession>A0ABX7BSJ4</accession>
<gene>
    <name evidence="1" type="ORF">JI749_11100</name>
</gene>
<sequence>MFPLFGILDPGPVPAVETEDAPRKKSFFGRSLVPVEATAGRDTTLDDDQAGDNRPIARRLRQIGKMLTHLLGKRR</sequence>
<dbReference type="Proteomes" id="UP000595460">
    <property type="component" value="Chromosome"/>
</dbReference>
<evidence type="ECO:0000313" key="2">
    <source>
        <dbReference type="Proteomes" id="UP000595460"/>
    </source>
</evidence>
<reference evidence="1 2" key="1">
    <citation type="submission" date="2021-01" db="EMBL/GenBank/DDBJ databases">
        <title>Genome seq and assembly of Devosia sp. G19.</title>
        <authorList>
            <person name="Chhetri G."/>
        </authorList>
    </citation>
    <scope>NUCLEOTIDE SEQUENCE [LARGE SCALE GENOMIC DNA]</scope>
    <source>
        <strain evidence="1 2">G19</strain>
    </source>
</reference>
<dbReference type="EMBL" id="CP068047">
    <property type="protein sequence ID" value="QQR34925.1"/>
    <property type="molecule type" value="Genomic_DNA"/>
</dbReference>
<name>A0ABX7BSJ4_9HYPH</name>
<keyword evidence="2" id="KW-1185">Reference proteome</keyword>